<name>A0A6I4IPF4_9SPHI</name>
<reference evidence="1 2" key="1">
    <citation type="submission" date="2020-12" db="EMBL/GenBank/DDBJ databases">
        <title>HMF7856_wgs.fasta genome submission.</title>
        <authorList>
            <person name="Kang H."/>
            <person name="Kim H."/>
            <person name="Joh K."/>
        </authorList>
    </citation>
    <scope>NUCLEOTIDE SEQUENCE [LARGE SCALE GENOMIC DNA]</scope>
    <source>
        <strain evidence="1 2">HMF7856</strain>
    </source>
</reference>
<accession>A0A6I4IPF4</accession>
<dbReference type="RefSeq" id="WP_157526763.1">
    <property type="nucleotide sequence ID" value="NZ_CP066775.1"/>
</dbReference>
<dbReference type="KEGG" id="mgik:GO620_004530"/>
<evidence type="ECO:0000313" key="2">
    <source>
        <dbReference type="Proteomes" id="UP000429232"/>
    </source>
</evidence>
<dbReference type="Proteomes" id="UP000429232">
    <property type="component" value="Chromosome"/>
</dbReference>
<sequence length="137" mass="16073">MNDYDKEVVEKLNDLILAYESSEKWFSLLDRKYPIGLNRIDWSKVDDIQESLSSDTVEGLEKVPEFLAEIALKENLAYDAEVVVFGDGVMDNAYTLTFAEFAKHYRLFFELPQHTYVWFKGIEKLLNYTFEDDLFFG</sequence>
<keyword evidence="2" id="KW-1185">Reference proteome</keyword>
<protein>
    <submittedName>
        <fullName evidence="1">Uncharacterized protein</fullName>
    </submittedName>
</protein>
<dbReference type="EMBL" id="CP066775">
    <property type="protein sequence ID" value="QQL50730.1"/>
    <property type="molecule type" value="Genomic_DNA"/>
</dbReference>
<organism evidence="1 2">
    <name type="scientific">Mucilaginibacter ginkgonis</name>
    <dbReference type="NCBI Taxonomy" id="2682091"/>
    <lineage>
        <taxon>Bacteria</taxon>
        <taxon>Pseudomonadati</taxon>
        <taxon>Bacteroidota</taxon>
        <taxon>Sphingobacteriia</taxon>
        <taxon>Sphingobacteriales</taxon>
        <taxon>Sphingobacteriaceae</taxon>
        <taxon>Mucilaginibacter</taxon>
    </lineage>
</organism>
<gene>
    <name evidence="1" type="ORF">GO620_004530</name>
</gene>
<evidence type="ECO:0000313" key="1">
    <source>
        <dbReference type="EMBL" id="QQL50730.1"/>
    </source>
</evidence>
<proteinExistence type="predicted"/>
<dbReference type="AlphaFoldDB" id="A0A6I4IPF4"/>